<evidence type="ECO:0000259" key="13">
    <source>
        <dbReference type="Pfam" id="PF08351"/>
    </source>
</evidence>
<evidence type="ECO:0000256" key="10">
    <source>
        <dbReference type="HAMAP-Rule" id="MF_03211"/>
    </source>
</evidence>
<evidence type="ECO:0000259" key="15">
    <source>
        <dbReference type="Pfam" id="PF13725"/>
    </source>
</evidence>
<keyword evidence="8 10" id="KW-0012">Acyltransferase</keyword>
<dbReference type="GO" id="GO:0005730">
    <property type="term" value="C:nucleolus"/>
    <property type="evidence" value="ECO:0007669"/>
    <property type="project" value="UniProtKB-SubCell"/>
</dbReference>
<comment type="catalytic activity">
    <reaction evidence="10">
        <text>a cytidine in tRNA + acetyl-CoA + ATP + H2O = an N(4)-acetylcytidine in tRNA + ADP + phosphate + CoA + H(+)</text>
        <dbReference type="Rhea" id="RHEA:53876"/>
        <dbReference type="Rhea" id="RHEA-COMP:13670"/>
        <dbReference type="Rhea" id="RHEA-COMP:13671"/>
        <dbReference type="ChEBI" id="CHEBI:15377"/>
        <dbReference type="ChEBI" id="CHEBI:15378"/>
        <dbReference type="ChEBI" id="CHEBI:30616"/>
        <dbReference type="ChEBI" id="CHEBI:43474"/>
        <dbReference type="ChEBI" id="CHEBI:57287"/>
        <dbReference type="ChEBI" id="CHEBI:57288"/>
        <dbReference type="ChEBI" id="CHEBI:74900"/>
        <dbReference type="ChEBI" id="CHEBI:82748"/>
        <dbReference type="ChEBI" id="CHEBI:456216"/>
    </reaction>
</comment>
<keyword evidence="5 10" id="KW-0547">Nucleotide-binding</keyword>
<evidence type="ECO:0000256" key="1">
    <source>
        <dbReference type="ARBA" id="ARBA00004604"/>
    </source>
</evidence>
<dbReference type="GO" id="GO:0051391">
    <property type="term" value="P:tRNA acetylation"/>
    <property type="evidence" value="ECO:0007669"/>
    <property type="project" value="UniProtKB-UniRule"/>
</dbReference>
<dbReference type="Pfam" id="PF08351">
    <property type="entry name" value="TmcA_N"/>
    <property type="match status" value="1"/>
</dbReference>
<feature type="domain" description="TcmA/NAT10 helicase" evidence="12">
    <location>
        <begin position="307"/>
        <end position="499"/>
    </location>
</feature>
<reference evidence="18" key="3">
    <citation type="submission" date="2019-02" db="EMBL/GenBank/DDBJ databases">
        <title>FDA dAtabase for Regulatory Grade micrObial Sequences (FDA-ARGOS): Supporting development and validation of Infectious Disease Dx tests.</title>
        <authorList>
            <person name="Duncan R."/>
            <person name="Fisher C."/>
            <person name="Tallon L."/>
            <person name="Sadzewicz L."/>
            <person name="Sengamalay N."/>
            <person name="Ott S."/>
            <person name="Godinez A."/>
            <person name="Nagaraj S."/>
            <person name="Vavikolanu K."/>
            <person name="Nadendla S."/>
            <person name="Aluvathingal J."/>
            <person name="Sichtig H."/>
        </authorList>
    </citation>
    <scope>NUCLEOTIDE SEQUENCE [LARGE SCALE GENOMIC DNA]</scope>
    <source>
        <strain evidence="18">FDAARGOS_361</strain>
    </source>
</reference>
<keyword evidence="4 10" id="KW-0819">tRNA processing</keyword>
<name>A0A504Y4C7_LEIDO</name>
<dbReference type="InterPro" id="IPR033688">
    <property type="entry name" value="NAT10"/>
</dbReference>
<dbReference type="InterPro" id="IPR032672">
    <property type="entry name" value="TmcA/NAT10/Kre33"/>
</dbReference>
<dbReference type="VEuPathDB" id="TriTrypDB:LdCL_170019700"/>
<organism evidence="17 19">
    <name type="scientific">Leishmania donovani</name>
    <dbReference type="NCBI Taxonomy" id="5661"/>
    <lineage>
        <taxon>Eukaryota</taxon>
        <taxon>Discoba</taxon>
        <taxon>Euglenozoa</taxon>
        <taxon>Kinetoplastea</taxon>
        <taxon>Metakinetoplastina</taxon>
        <taxon>Trypanosomatida</taxon>
        <taxon>Trypanosomatidae</taxon>
        <taxon>Leishmaniinae</taxon>
        <taxon>Leishmania</taxon>
    </lineage>
</organism>
<evidence type="ECO:0000313" key="19">
    <source>
        <dbReference type="Proteomes" id="UP000318821"/>
    </source>
</evidence>
<gene>
    <name evidence="17" type="ORF">CGC20_37450</name>
    <name evidence="16" type="ORF">CGC21_4285</name>
</gene>
<evidence type="ECO:0000259" key="14">
    <source>
        <dbReference type="Pfam" id="PF13718"/>
    </source>
</evidence>
<evidence type="ECO:0000259" key="12">
    <source>
        <dbReference type="Pfam" id="PF05127"/>
    </source>
</evidence>
<dbReference type="InterPro" id="IPR027417">
    <property type="entry name" value="P-loop_NTPase"/>
</dbReference>
<evidence type="ECO:0000256" key="8">
    <source>
        <dbReference type="ARBA" id="ARBA00023315"/>
    </source>
</evidence>
<dbReference type="SUPFAM" id="SSF52540">
    <property type="entry name" value="P-loop containing nucleoside triphosphate hydrolases"/>
    <property type="match status" value="1"/>
</dbReference>
<dbReference type="Gene3D" id="3.40.630.30">
    <property type="match status" value="1"/>
</dbReference>
<feature type="binding site" evidence="10">
    <location>
        <begin position="654"/>
        <end position="656"/>
    </location>
    <ligand>
        <name>acetyl-CoA</name>
        <dbReference type="ChEBI" id="CHEBI:57288"/>
    </ligand>
</feature>
<feature type="compositionally biased region" description="Low complexity" evidence="11">
    <location>
        <begin position="1053"/>
        <end position="1063"/>
    </location>
</feature>
<dbReference type="EMBL" id="RHLD01000040">
    <property type="protein sequence ID" value="TPP55045.1"/>
    <property type="molecule type" value="Genomic_DNA"/>
</dbReference>
<sequence length="1084" mass="118293">MASSASVAGSARGVGGGATMVKRKVDDRVKTLIDDIAHHKHRGLILLVGDRAKDQVVNLHLMISRANHNAKVNVLWCMREDPDFGSTGKKQQEKRARLEVKGGLSTEASKEAFQTFLAQTNIRFCKYKETHKILGQTFGMAVLQDFEAINPNTLARTMETVKGGGLIVITFRAMRSLRQLYTIAMDVHARYRTETQRDVVPRFNERFLLSLTDCDTAMCVDDDLNVLPITHKMKSYGKSRKSDAYDADLAVQGRLQHEVDLANVKDTLRPSEDVGPLMQLCQTMDQAKTVLSLMQTVMEKRLDSTCVVTAGRGRGKSAALGMTIAGAIAQGYSNIICTAPTPENVQTLFEFAIRGLKELGYRERTDFEALQGVSEEFAKCFIRINVFREHRQTVQFVSAADTAKFAQAELCVIDEAAALPLTLVKRILGPYLVILSSTVSGYEGTGRSLSMKLVADMRRGSSSGAADARHLKELSMSDPIRYGPGDPVEKWLNKLLCLDATMANTQLTTSPHPSACELFYVNRDALFSYHPLAEELLQRIQSLLVAAHYKNQPNDLQLLSDAPGHHLFVLCADSVESSAATAPTSSTSATARQQVPDIFCVIHACEEGQVSAQSIKSHLSHGLRPSGDLIPYTLSQYYLEEGFARLAGLRIVRIATNPALPRAGYGSRALSLLHQYYSGSISLTAAEPKTATTKRRSGDSEADARELAGKEHDGDDGEPSAATAMLAPRSHITNLLTPLIERPYELVDYLGASFGLTTELLNFWKKASYIPLYVRQAPNELTGEHSCIMVRPMGFDLRPLQREFQHRLLPLLAMPFRHLPTELALSLVGDFEAHDPHKMSAATDLSEVDHHVVRVDGVVQATSDDIAAAFSAGDVQRLRLVSTTFIEGGNVLDLVPTLAKLYFGKQLFRCPDGTDGVVLSHAQAAVLLAVGLQCQTTEELAAQPAFSGVSTQQLRALFLKALSRLSEHLVALQKIAKKAHKDGHNAGVVAGKRARLLSDGAAGDSAAIGGADEDVEDAEEIYDSHGNLKGLKVARKVKAQVCTDRTLLRDASSSISGNASAASTGRDSLQDVFYRPTKKTSKRR</sequence>
<reference evidence="19" key="2">
    <citation type="submission" date="2019-02" db="EMBL/GenBank/DDBJ databases">
        <title>FDA dAtabase for Regulatory Grade micrObial Sequences (FDA-ARGOS): Supporting development and validation of Infectious Disease Dx tests.</title>
        <authorList>
            <person name="Duncan R."/>
            <person name="Fisher C."/>
            <person name="Tallon L."/>
            <person name="Sadzewicz L."/>
            <person name="Sengamalay N."/>
            <person name="Ott S."/>
            <person name="Godinez A."/>
            <person name="Nagaraj S."/>
            <person name="Vavikolanu K."/>
            <person name="Vyas G."/>
            <person name="Nadendla S."/>
            <person name="Aluvathingal J."/>
            <person name="Sichtig H."/>
        </authorList>
    </citation>
    <scope>NUCLEOTIDE SEQUENCE [LARGE SCALE GENOMIC DNA]</scope>
    <source>
        <strain evidence="19">FDAARGOS_360</strain>
    </source>
</reference>
<dbReference type="FunFam" id="3.40.50.300:FF:002218">
    <property type="entry name" value="tRNA(Met) cytidine acetyltransferase TmcA"/>
    <property type="match status" value="1"/>
</dbReference>
<feature type="binding site" evidence="10">
    <location>
        <begin position="661"/>
        <end position="667"/>
    </location>
    <ligand>
        <name>acetyl-CoA</name>
        <dbReference type="ChEBI" id="CHEBI:57288"/>
    </ligand>
</feature>
<keyword evidence="3 10" id="KW-0808">Transferase</keyword>
<dbReference type="Pfam" id="PF13718">
    <property type="entry name" value="GNAT_acetyltr_2"/>
    <property type="match status" value="1"/>
</dbReference>
<keyword evidence="2 10" id="KW-0698">rRNA processing</keyword>
<dbReference type="EC" id="2.3.1.-" evidence="10"/>
<evidence type="ECO:0000256" key="5">
    <source>
        <dbReference type="ARBA" id="ARBA00022741"/>
    </source>
</evidence>
<dbReference type="InterPro" id="IPR000182">
    <property type="entry name" value="GNAT_dom"/>
</dbReference>
<dbReference type="VEuPathDB" id="TriTrypDB:LDHU3_17.1870"/>
<dbReference type="VEuPathDB" id="TriTrypDB:LdBPK_171350.1"/>
<feature type="binding site" evidence="10">
    <location>
        <position position="766"/>
    </location>
    <ligand>
        <name>acetyl-CoA</name>
        <dbReference type="ChEBI" id="CHEBI:57288"/>
    </ligand>
</feature>
<comment type="subcellular location">
    <subcellularLocation>
        <location evidence="1 10">Nucleus</location>
        <location evidence="1 10">Nucleolus</location>
    </subcellularLocation>
</comment>
<dbReference type="Gene3D" id="3.40.50.300">
    <property type="entry name" value="P-loop containing nucleotide triphosphate hydrolases"/>
    <property type="match status" value="1"/>
</dbReference>
<feature type="domain" description="N-acetyltransferase" evidence="14">
    <location>
        <begin position="539"/>
        <end position="793"/>
    </location>
</feature>
<dbReference type="Pfam" id="PF13725">
    <property type="entry name" value="tRNA_bind_2"/>
    <property type="match status" value="1"/>
</dbReference>
<dbReference type="Pfam" id="PF05127">
    <property type="entry name" value="NAT10_TcmA_helicase"/>
    <property type="match status" value="1"/>
</dbReference>
<evidence type="ECO:0000256" key="9">
    <source>
        <dbReference type="ARBA" id="ARBA00068357"/>
    </source>
</evidence>
<comment type="similarity">
    <text evidence="10">Belongs to the RNA cytidine acetyltransferase family. NAT10 subfamily.</text>
</comment>
<dbReference type="PANTHER" id="PTHR10925">
    <property type="entry name" value="N-ACETYLTRANSFERASE 10"/>
    <property type="match status" value="1"/>
</dbReference>
<dbReference type="GO" id="GO:0000049">
    <property type="term" value="F:tRNA binding"/>
    <property type="evidence" value="ECO:0007669"/>
    <property type="project" value="TreeGrafter"/>
</dbReference>
<evidence type="ECO:0000313" key="18">
    <source>
        <dbReference type="Proteomes" id="UP000318447"/>
    </source>
</evidence>
<comment type="caution">
    <text evidence="17">The sequence shown here is derived from an EMBL/GenBank/DDBJ whole genome shotgun (WGS) entry which is preliminary data.</text>
</comment>
<feature type="compositionally biased region" description="Basic and acidic residues" evidence="11">
    <location>
        <begin position="696"/>
        <end position="713"/>
    </location>
</feature>
<dbReference type="GO" id="GO:1904812">
    <property type="term" value="P:rRNA acetylation involved in maturation of SSU-rRNA"/>
    <property type="evidence" value="ECO:0007669"/>
    <property type="project" value="InterPro"/>
</dbReference>
<accession>A0A504Y4C7</accession>
<dbReference type="GO" id="GO:0030686">
    <property type="term" value="C:90S preribosome"/>
    <property type="evidence" value="ECO:0007669"/>
    <property type="project" value="TreeGrafter"/>
</dbReference>
<proteinExistence type="inferred from homology"/>
<dbReference type="InterPro" id="IPR013562">
    <property type="entry name" value="TmcA/NAT10_N"/>
</dbReference>
<evidence type="ECO:0000313" key="16">
    <source>
        <dbReference type="EMBL" id="TPP51758.1"/>
    </source>
</evidence>
<dbReference type="AlphaFoldDB" id="A0A504Y4C7"/>
<reference evidence="17" key="1">
    <citation type="submission" date="2019-02" db="EMBL/GenBank/DDBJ databases">
        <title>FDA dAtabase for Regulatory Grade micrObial Sequences (FDA-ARGOS): Supporting development and validation of Infectious Disease Dx tests.</title>
        <authorList>
            <person name="Duncan R."/>
            <person name="Fisher C."/>
            <person name="Tallon L.J."/>
            <person name="Sadzewicz L."/>
            <person name="Sengamalay N."/>
            <person name="Ott S."/>
            <person name="Godinez A."/>
            <person name="Nagaraj S."/>
            <person name="Nadendla S."/>
            <person name="Sichtig H."/>
        </authorList>
    </citation>
    <scope>NUCLEOTIDE SEQUENCE</scope>
    <source>
        <strain evidence="17">FDAARGOS_360</strain>
        <strain evidence="16">FDAARGOS_361</strain>
    </source>
</reference>
<keyword evidence="6 10" id="KW-0067">ATP-binding</keyword>
<dbReference type="Gene3D" id="3.40.50.11040">
    <property type="match status" value="1"/>
</dbReference>
<comment type="function">
    <text evidence="10">RNA cytidine acetyltransferase with specificity toward both 18S rRNA and tRNAs. Catalyzes the formation of N(4)-acetylcytidine (ac4C) in 18S rRNA. Required for early nucleolar cleavages of precursor rRNA at sites A0, A1 and A2 during 18S rRNA synthesis. Catalyzes the formation of ac4C in serine and leucine tRNAs. Requires a tRNA-binding adapter protein for full tRNA acetyltransferase activity but not for 18S rRNA acetylation.</text>
</comment>
<dbReference type="InterPro" id="IPR007807">
    <property type="entry name" value="TcmA/NAT10_helicase"/>
</dbReference>
<feature type="binding site" evidence="10">
    <location>
        <begin position="313"/>
        <end position="322"/>
    </location>
    <ligand>
        <name>ATP</name>
        <dbReference type="ChEBI" id="CHEBI:30616"/>
    </ligand>
</feature>
<dbReference type="PANTHER" id="PTHR10925:SF5">
    <property type="entry name" value="RNA CYTIDINE ACETYLTRANSFERASE"/>
    <property type="match status" value="1"/>
</dbReference>
<comment type="catalytic activity">
    <reaction evidence="10">
        <text>a cytidine in 18S rRNA + acetyl-CoA + ATP + H2O = an N(4)-acetylcytidine in 18S rRNA + ADP + phosphate + CoA + H(+)</text>
        <dbReference type="Rhea" id="RHEA:51424"/>
        <dbReference type="Rhea" id="RHEA-COMP:13575"/>
        <dbReference type="Rhea" id="RHEA-COMP:13576"/>
        <dbReference type="ChEBI" id="CHEBI:15377"/>
        <dbReference type="ChEBI" id="CHEBI:15378"/>
        <dbReference type="ChEBI" id="CHEBI:30616"/>
        <dbReference type="ChEBI" id="CHEBI:43474"/>
        <dbReference type="ChEBI" id="CHEBI:57287"/>
        <dbReference type="ChEBI" id="CHEBI:57288"/>
        <dbReference type="ChEBI" id="CHEBI:74900"/>
        <dbReference type="ChEBI" id="CHEBI:82748"/>
        <dbReference type="ChEBI" id="CHEBI:456216"/>
    </reaction>
</comment>
<feature type="region of interest" description="Disordered" evidence="11">
    <location>
        <begin position="1053"/>
        <end position="1084"/>
    </location>
</feature>
<evidence type="ECO:0000256" key="6">
    <source>
        <dbReference type="ARBA" id="ARBA00022840"/>
    </source>
</evidence>
<keyword evidence="7 10" id="KW-0539">Nucleus</keyword>
<dbReference type="EMBL" id="RHLC01000030">
    <property type="protein sequence ID" value="TPP51758.1"/>
    <property type="molecule type" value="Genomic_DNA"/>
</dbReference>
<evidence type="ECO:0000256" key="3">
    <source>
        <dbReference type="ARBA" id="ARBA00022679"/>
    </source>
</evidence>
<feature type="domain" description="Possible tRNA binding" evidence="15">
    <location>
        <begin position="798"/>
        <end position="976"/>
    </location>
</feature>
<dbReference type="Proteomes" id="UP000318821">
    <property type="component" value="Unassembled WGS sequence"/>
</dbReference>
<evidence type="ECO:0000313" key="17">
    <source>
        <dbReference type="EMBL" id="TPP55045.1"/>
    </source>
</evidence>
<feature type="domain" description="TmcA/NAT10 N-terminal" evidence="13">
    <location>
        <begin position="25"/>
        <end position="221"/>
    </location>
</feature>
<dbReference type="GO" id="GO:1990883">
    <property type="term" value="F:18S rRNA cytidine N-acetyltransferase activity"/>
    <property type="evidence" value="ECO:0007669"/>
    <property type="project" value="TreeGrafter"/>
</dbReference>
<evidence type="ECO:0000256" key="2">
    <source>
        <dbReference type="ARBA" id="ARBA00022552"/>
    </source>
</evidence>
<feature type="binding site" evidence="10">
    <location>
        <position position="481"/>
    </location>
    <ligand>
        <name>ATP</name>
        <dbReference type="ChEBI" id="CHEBI:30616"/>
    </ligand>
</feature>
<dbReference type="GO" id="GO:0005524">
    <property type="term" value="F:ATP binding"/>
    <property type="evidence" value="ECO:0007669"/>
    <property type="project" value="UniProtKB-UniRule"/>
</dbReference>
<dbReference type="Proteomes" id="UP000318447">
    <property type="component" value="Unassembled WGS sequence"/>
</dbReference>
<dbReference type="HAMAP" id="MF_03211">
    <property type="entry name" value="RNA_acetyltr_Nat10"/>
    <property type="match status" value="1"/>
</dbReference>
<dbReference type="InterPro" id="IPR027992">
    <property type="entry name" value="tRNA_bind_dom"/>
</dbReference>
<evidence type="ECO:0000256" key="11">
    <source>
        <dbReference type="SAM" id="MobiDB-lite"/>
    </source>
</evidence>
<evidence type="ECO:0000256" key="7">
    <source>
        <dbReference type="ARBA" id="ARBA00023242"/>
    </source>
</evidence>
<evidence type="ECO:0000256" key="4">
    <source>
        <dbReference type="ARBA" id="ARBA00022694"/>
    </source>
</evidence>
<protein>
    <recommendedName>
        <fullName evidence="9 10">RNA cytidine acetyltransferase</fullName>
        <ecNumber evidence="10">2.3.1.-</ecNumber>
    </recommendedName>
    <alternativeName>
        <fullName evidence="10">18S rRNA cytosine acetyltransferase</fullName>
    </alternativeName>
</protein>
<feature type="region of interest" description="Disordered" evidence="11">
    <location>
        <begin position="688"/>
        <end position="722"/>
    </location>
</feature>